<dbReference type="AlphaFoldDB" id="A0ABD5QJ03"/>
<evidence type="ECO:0000313" key="2">
    <source>
        <dbReference type="EMBL" id="MFC4989580.1"/>
    </source>
</evidence>
<protein>
    <submittedName>
        <fullName evidence="2">Uncharacterized protein</fullName>
    </submittedName>
</protein>
<comment type="caution">
    <text evidence="2">The sequence shown here is derived from an EMBL/GenBank/DDBJ whole genome shotgun (WGS) entry which is preliminary data.</text>
</comment>
<accession>A0ABD5QJ03</accession>
<dbReference type="Proteomes" id="UP001595925">
    <property type="component" value="Unassembled WGS sequence"/>
</dbReference>
<reference evidence="2 3" key="1">
    <citation type="journal article" date="2019" name="Int. J. Syst. Evol. Microbiol.">
        <title>The Global Catalogue of Microorganisms (GCM) 10K type strain sequencing project: providing services to taxonomists for standard genome sequencing and annotation.</title>
        <authorList>
            <consortium name="The Broad Institute Genomics Platform"/>
            <consortium name="The Broad Institute Genome Sequencing Center for Infectious Disease"/>
            <person name="Wu L."/>
            <person name="Ma J."/>
        </authorList>
    </citation>
    <scope>NUCLEOTIDE SEQUENCE [LARGE SCALE GENOMIC DNA]</scope>
    <source>
        <strain evidence="2 3">CGMCC 1.15824</strain>
    </source>
</reference>
<keyword evidence="1" id="KW-0812">Transmembrane</keyword>
<gene>
    <name evidence="2" type="ORF">ACFPFO_17810</name>
</gene>
<proteinExistence type="predicted"/>
<keyword evidence="1" id="KW-0472">Membrane</keyword>
<sequence length="73" mass="7611">MVLTKLSRGTVGRLLAVLSVLRHAKRAFANGHPLRGIALVVLGVLAWKWALIAFVAGGIAKLIRGRDAGGAGQ</sequence>
<evidence type="ECO:0000313" key="3">
    <source>
        <dbReference type="Proteomes" id="UP001595925"/>
    </source>
</evidence>
<keyword evidence="1" id="KW-1133">Transmembrane helix</keyword>
<dbReference type="RefSeq" id="WP_114576823.1">
    <property type="nucleotide sequence ID" value="NZ_JAIVEF010000002.1"/>
</dbReference>
<dbReference type="EMBL" id="JBHSJG010000049">
    <property type="protein sequence ID" value="MFC4989580.1"/>
    <property type="molecule type" value="Genomic_DNA"/>
</dbReference>
<evidence type="ECO:0000256" key="1">
    <source>
        <dbReference type="SAM" id="Phobius"/>
    </source>
</evidence>
<feature type="transmembrane region" description="Helical" evidence="1">
    <location>
        <begin position="39"/>
        <end position="60"/>
    </location>
</feature>
<name>A0ABD5QJ03_9EURY</name>
<organism evidence="2 3">
    <name type="scientific">Saliphagus infecundisoli</name>
    <dbReference type="NCBI Taxonomy" id="1849069"/>
    <lineage>
        <taxon>Archaea</taxon>
        <taxon>Methanobacteriati</taxon>
        <taxon>Methanobacteriota</taxon>
        <taxon>Stenosarchaea group</taxon>
        <taxon>Halobacteria</taxon>
        <taxon>Halobacteriales</taxon>
        <taxon>Natrialbaceae</taxon>
        <taxon>Saliphagus</taxon>
    </lineage>
</organism>
<keyword evidence="3" id="KW-1185">Reference proteome</keyword>